<feature type="compositionally biased region" description="Basic and acidic residues" evidence="1">
    <location>
        <begin position="600"/>
        <end position="611"/>
    </location>
</feature>
<proteinExistence type="predicted"/>
<keyword evidence="2" id="KW-0812">Transmembrane</keyword>
<dbReference type="RefSeq" id="WP_053994084.1">
    <property type="nucleotide sequence ID" value="NZ_CP065643.1"/>
</dbReference>
<feature type="compositionally biased region" description="Basic and acidic residues" evidence="1">
    <location>
        <begin position="570"/>
        <end position="593"/>
    </location>
</feature>
<evidence type="ECO:0000313" key="3">
    <source>
        <dbReference type="EMBL" id="KOY82845.1"/>
    </source>
</evidence>
<gene>
    <name evidence="3" type="ORF">ADM90_05865</name>
</gene>
<feature type="compositionally biased region" description="Polar residues" evidence="1">
    <location>
        <begin position="612"/>
        <end position="633"/>
    </location>
</feature>
<comment type="caution">
    <text evidence="3">The sequence shown here is derived from an EMBL/GenBank/DDBJ whole genome shotgun (WGS) entry which is preliminary data.</text>
</comment>
<feature type="transmembrane region" description="Helical" evidence="2">
    <location>
        <begin position="370"/>
        <end position="391"/>
    </location>
</feature>
<feature type="transmembrane region" description="Helical" evidence="2">
    <location>
        <begin position="80"/>
        <end position="98"/>
    </location>
</feature>
<dbReference type="EMBL" id="LGCI01000005">
    <property type="protein sequence ID" value="KOY82845.1"/>
    <property type="molecule type" value="Genomic_DNA"/>
</dbReference>
<dbReference type="STRING" id="33935.ADM90_05865"/>
<feature type="transmembrane region" description="Helical" evidence="2">
    <location>
        <begin position="330"/>
        <end position="349"/>
    </location>
</feature>
<dbReference type="Proteomes" id="UP000037977">
    <property type="component" value="Unassembled WGS sequence"/>
</dbReference>
<feature type="transmembrane region" description="Helical" evidence="2">
    <location>
        <begin position="175"/>
        <end position="196"/>
    </location>
</feature>
<feature type="compositionally biased region" description="Polar residues" evidence="1">
    <location>
        <begin position="464"/>
        <end position="474"/>
    </location>
</feature>
<keyword evidence="2" id="KW-0472">Membrane</keyword>
<name>A0A0N0CWB0_9BACI</name>
<keyword evidence="2" id="KW-1133">Transmembrane helix</keyword>
<dbReference type="AlphaFoldDB" id="A0A0N0CWB0"/>
<feature type="compositionally biased region" description="Polar residues" evidence="1">
    <location>
        <begin position="725"/>
        <end position="735"/>
    </location>
</feature>
<keyword evidence="4" id="KW-1185">Reference proteome</keyword>
<evidence type="ECO:0000256" key="2">
    <source>
        <dbReference type="SAM" id="Phobius"/>
    </source>
</evidence>
<feature type="compositionally biased region" description="Polar residues" evidence="1">
    <location>
        <begin position="675"/>
        <end position="705"/>
    </location>
</feature>
<feature type="compositionally biased region" description="Basic residues" evidence="1">
    <location>
        <begin position="748"/>
        <end position="768"/>
    </location>
</feature>
<feature type="region of interest" description="Disordered" evidence="1">
    <location>
        <begin position="562"/>
        <end position="768"/>
    </location>
</feature>
<reference evidence="3 4" key="1">
    <citation type="submission" date="2015-07" db="EMBL/GenBank/DDBJ databases">
        <title>Genome sequencing project for genomic taxonomy and phylogenomics of Bacillus-like bacteria.</title>
        <authorList>
            <person name="Liu B."/>
            <person name="Wang J."/>
            <person name="Zhu Y."/>
            <person name="Liu G."/>
            <person name="Chen Q."/>
            <person name="Chen Z."/>
            <person name="Che J."/>
            <person name="Ge C."/>
            <person name="Shi H."/>
            <person name="Pan Z."/>
            <person name="Liu X."/>
        </authorList>
    </citation>
    <scope>NUCLEOTIDE SEQUENCE [LARGE SCALE GENOMIC DNA]</scope>
    <source>
        <strain evidence="3 4">DSM 54</strain>
    </source>
</reference>
<dbReference type="InterPro" id="IPR058112">
    <property type="entry name" value="CD3337_EF1877-like"/>
</dbReference>
<evidence type="ECO:0000256" key="1">
    <source>
        <dbReference type="SAM" id="MobiDB-lite"/>
    </source>
</evidence>
<feature type="transmembrane region" description="Helical" evidence="2">
    <location>
        <begin position="397"/>
        <end position="415"/>
    </location>
</feature>
<dbReference type="PATRIC" id="fig|33935.3.peg.596"/>
<sequence>MTQNKWKKVALTVVLLGATVFLLLFLLGSIARAAGLVDNTVAPDNLYSQYPLDHYQLDFYVDTTWEWLPWNWTDGIGKQVMYALYTMTNFIWMISLYLSNATGYLIQQSYSLDFISETADAIGNNIQILAGITASGFSSTGFYVGFLLLFILIIGIYVTYTGLMKRETTRAIRAIMNFLVVFILSASFIAYAPLYITKINEFSADISEAALDLGTKILMPSSESRGKDSVDMIRNNLFAIQVEQPWLLLQFGDSSKETIGESRVDSLVAISPDTNNGKDREEAVKADIETYDNKNLTITKTTNRLGMVFFLFLFNIGISIFVFLLSGIMIFSQILFIIFAMFLPISFLLSMMPTFEGMAKQAILKLFNVIMLRAGITLIITVAFSISAMLYTLTTSYPFFLVAFLQVVTFAGIYMKLGDIMSMFSLQSNDSQHISRKVLNRPYQLLRRNSRKLPRSMRRMLTGATASTTYSNKGNKTKGTHAQRQPVKQNKQKNSEQASAPFSYKAGQMTSKVFDMKNRIRANIQYRKEQLYDLPTTAQYAIVQGKEQLVQPAHHFKRGIMQAQEQRQQANEERTANHRQSIAEKRRALEGKRKTSATPNHERPAMSDKKIATQQATSSQMAVPTAKTAQPSQPKLRRQFAHQLKQEARPVLTDKQVADHSQHTQSRPPIKLRSQVVQRLKQSPQPHLSNETRMIQQTQTSQPQPRISKREHKSQPKAYKAKSAQPITKAQSMPSKKQAENSPTPRPPIKRKKRLIKQPKHTVRRYRL</sequence>
<feature type="transmembrane region" description="Helical" evidence="2">
    <location>
        <begin position="305"/>
        <end position="324"/>
    </location>
</feature>
<feature type="region of interest" description="Disordered" evidence="1">
    <location>
        <begin position="464"/>
        <end position="504"/>
    </location>
</feature>
<feature type="transmembrane region" description="Helical" evidence="2">
    <location>
        <begin position="142"/>
        <end position="163"/>
    </location>
</feature>
<protein>
    <submittedName>
        <fullName evidence="3">Membrane protein</fullName>
    </submittedName>
</protein>
<evidence type="ECO:0000313" key="4">
    <source>
        <dbReference type="Proteomes" id="UP000037977"/>
    </source>
</evidence>
<dbReference type="NCBIfam" id="NF046089">
    <property type="entry name" value="CD3337_EF1877"/>
    <property type="match status" value="1"/>
</dbReference>
<accession>A0A0N0CWB0</accession>
<organism evidence="3 4">
    <name type="scientific">Lysinibacillus macroides</name>
    <dbReference type="NCBI Taxonomy" id="33935"/>
    <lineage>
        <taxon>Bacteria</taxon>
        <taxon>Bacillati</taxon>
        <taxon>Bacillota</taxon>
        <taxon>Bacilli</taxon>
        <taxon>Bacillales</taxon>
        <taxon>Bacillaceae</taxon>
        <taxon>Lysinibacillus</taxon>
    </lineage>
</organism>